<dbReference type="SUPFAM" id="SSF51556">
    <property type="entry name" value="Metallo-dependent hydrolases"/>
    <property type="match status" value="1"/>
</dbReference>
<comment type="subunit">
    <text evidence="3">Monomer.</text>
</comment>
<comment type="function">
    <text evidence="9">Catalyzes the hydrolysis of the free cytosolic methylated adenosine nucleotide N(6)-methyl-AMP (N6-mAMP) to produce inositol monophosphate (IMP) and methylamine. Is required for the catabolism of cytosolic N6-mAMP, which is derived from the degradation of mRNA containing N6-methylated adenine (m6A).</text>
</comment>
<evidence type="ECO:0000256" key="8">
    <source>
        <dbReference type="ARBA" id="ARBA00048787"/>
    </source>
</evidence>
<dbReference type="CDD" id="cd00443">
    <property type="entry name" value="ADA_AMPD"/>
    <property type="match status" value="1"/>
</dbReference>
<dbReference type="GO" id="GO:0004000">
    <property type="term" value="F:adenosine deaminase activity"/>
    <property type="evidence" value="ECO:0007669"/>
    <property type="project" value="TreeGrafter"/>
</dbReference>
<dbReference type="Proteomes" id="UP000786811">
    <property type="component" value="Unassembled WGS sequence"/>
</dbReference>
<dbReference type="InterPro" id="IPR032466">
    <property type="entry name" value="Metal_Hydrolase"/>
</dbReference>
<evidence type="ECO:0000313" key="12">
    <source>
        <dbReference type="EMBL" id="CAG5094005.1"/>
    </source>
</evidence>
<dbReference type="InterPro" id="IPR006330">
    <property type="entry name" value="Ado/ade_deaminase"/>
</dbReference>
<dbReference type="Gene3D" id="3.20.20.140">
    <property type="entry name" value="Metal-dependent hydrolases"/>
    <property type="match status" value="1"/>
</dbReference>
<dbReference type="GO" id="GO:0046103">
    <property type="term" value="P:inosine biosynthetic process"/>
    <property type="evidence" value="ECO:0007669"/>
    <property type="project" value="TreeGrafter"/>
</dbReference>
<proteinExistence type="inferred from homology"/>
<evidence type="ECO:0000256" key="9">
    <source>
        <dbReference type="ARBA" id="ARBA00057464"/>
    </source>
</evidence>
<evidence type="ECO:0000256" key="10">
    <source>
        <dbReference type="ARBA" id="ARBA00070474"/>
    </source>
</evidence>
<keyword evidence="7" id="KW-0546">Nucleotide metabolism</keyword>
<dbReference type="PANTHER" id="PTHR11409">
    <property type="entry name" value="ADENOSINE DEAMINASE"/>
    <property type="match status" value="1"/>
</dbReference>
<dbReference type="Pfam" id="PF00962">
    <property type="entry name" value="A_deaminase"/>
    <property type="match status" value="1"/>
</dbReference>
<dbReference type="EMBL" id="CAJNRD030001120">
    <property type="protein sequence ID" value="CAG5094005.1"/>
    <property type="molecule type" value="Genomic_DNA"/>
</dbReference>
<evidence type="ECO:0000256" key="1">
    <source>
        <dbReference type="ARBA" id="ARBA00001947"/>
    </source>
</evidence>
<accession>A0A8J2MNP0</accession>
<protein>
    <recommendedName>
        <fullName evidence="10">Adenosine deaminase-like protein</fullName>
    </recommendedName>
</protein>
<dbReference type="AlphaFoldDB" id="A0A8J2MNP0"/>
<evidence type="ECO:0000256" key="6">
    <source>
        <dbReference type="ARBA" id="ARBA00022833"/>
    </source>
</evidence>
<evidence type="ECO:0000259" key="11">
    <source>
        <dbReference type="Pfam" id="PF00962"/>
    </source>
</evidence>
<dbReference type="InterPro" id="IPR001365">
    <property type="entry name" value="A_deaminase_dom"/>
</dbReference>
<dbReference type="FunFam" id="3.20.20.140:FF:000033">
    <property type="entry name" value="Adenosine deaminase-like protein"/>
    <property type="match status" value="1"/>
</dbReference>
<evidence type="ECO:0000256" key="2">
    <source>
        <dbReference type="ARBA" id="ARBA00006676"/>
    </source>
</evidence>
<evidence type="ECO:0000256" key="7">
    <source>
        <dbReference type="ARBA" id="ARBA00023080"/>
    </source>
</evidence>
<name>A0A8J2MNP0_COTCN</name>
<comment type="caution">
    <text evidence="12">The sequence shown here is derived from an EMBL/GenBank/DDBJ whole genome shotgun (WGS) entry which is preliminary data.</text>
</comment>
<dbReference type="GO" id="GO:0009117">
    <property type="term" value="P:nucleotide metabolic process"/>
    <property type="evidence" value="ECO:0007669"/>
    <property type="project" value="UniProtKB-KW"/>
</dbReference>
<comment type="similarity">
    <text evidence="2">Belongs to the metallo-dependent hydrolases superfamily. Adenosine and AMP deaminases family.</text>
</comment>
<dbReference type="OrthoDB" id="272271at2759"/>
<sequence>MDLFCQKLPKLELHAHLNGSVSQKTIRKLSELNNKNFNDELSKIDSSVSLKECFKIFDIVHSLTNTIEALFITTCDVINEFNDDNVIYLELRSTPRYVEGKMTKNEYIDTIIKAIEHSKKTTPGITVKLLVSVNRKNGFKDAEENIKLAIEYYKKYPECLVGIDLSGDPTQGDACLNLLKSARDVGLKIAAHCAEVPNEKEVMDILDFKPDRLGHCTNIHPNLSGSLKLFNKLIESKIPVELCLTSNLKCKTVPSLSEHQFSYLYRANHPLCLATDDKGVFNTTLSQEYKLAADTFNLTKEDLKKLVRSSVDFAFISEQEKEKLLATIDNKLTNIK</sequence>
<keyword evidence="4" id="KW-0479">Metal-binding</keyword>
<keyword evidence="5" id="KW-0378">Hydrolase</keyword>
<feature type="domain" description="Adenosine deaminase" evidence="11">
    <location>
        <begin position="9"/>
        <end position="330"/>
    </location>
</feature>
<evidence type="ECO:0000313" key="13">
    <source>
        <dbReference type="Proteomes" id="UP000786811"/>
    </source>
</evidence>
<organism evidence="12 13">
    <name type="scientific">Cotesia congregata</name>
    <name type="common">Parasitoid wasp</name>
    <name type="synonym">Apanteles congregatus</name>
    <dbReference type="NCBI Taxonomy" id="51543"/>
    <lineage>
        <taxon>Eukaryota</taxon>
        <taxon>Metazoa</taxon>
        <taxon>Ecdysozoa</taxon>
        <taxon>Arthropoda</taxon>
        <taxon>Hexapoda</taxon>
        <taxon>Insecta</taxon>
        <taxon>Pterygota</taxon>
        <taxon>Neoptera</taxon>
        <taxon>Endopterygota</taxon>
        <taxon>Hymenoptera</taxon>
        <taxon>Apocrita</taxon>
        <taxon>Ichneumonoidea</taxon>
        <taxon>Braconidae</taxon>
        <taxon>Microgastrinae</taxon>
        <taxon>Cotesia</taxon>
    </lineage>
</organism>
<comment type="catalytic activity">
    <reaction evidence="8">
        <text>N(6)-methyl-AMP + H2O + H(+) = IMP + methylamine</text>
        <dbReference type="Rhea" id="RHEA:16001"/>
        <dbReference type="ChEBI" id="CHEBI:15377"/>
        <dbReference type="ChEBI" id="CHEBI:15378"/>
        <dbReference type="ChEBI" id="CHEBI:58053"/>
        <dbReference type="ChEBI" id="CHEBI:59338"/>
        <dbReference type="ChEBI" id="CHEBI:144842"/>
    </reaction>
    <physiologicalReaction direction="left-to-right" evidence="8">
        <dbReference type="Rhea" id="RHEA:16002"/>
    </physiologicalReaction>
</comment>
<keyword evidence="6" id="KW-0862">Zinc</keyword>
<dbReference type="PANTHER" id="PTHR11409:SF42">
    <property type="entry name" value="ADENOSINE DEAMINASE-LIKE PROTEIN"/>
    <property type="match status" value="1"/>
</dbReference>
<keyword evidence="13" id="KW-1185">Reference proteome</keyword>
<dbReference type="GO" id="GO:0006154">
    <property type="term" value="P:adenosine catabolic process"/>
    <property type="evidence" value="ECO:0007669"/>
    <property type="project" value="TreeGrafter"/>
</dbReference>
<evidence type="ECO:0000256" key="5">
    <source>
        <dbReference type="ARBA" id="ARBA00022801"/>
    </source>
</evidence>
<dbReference type="GO" id="GO:0046872">
    <property type="term" value="F:metal ion binding"/>
    <property type="evidence" value="ECO:0007669"/>
    <property type="project" value="UniProtKB-KW"/>
</dbReference>
<evidence type="ECO:0000256" key="4">
    <source>
        <dbReference type="ARBA" id="ARBA00022723"/>
    </source>
</evidence>
<evidence type="ECO:0000256" key="3">
    <source>
        <dbReference type="ARBA" id="ARBA00011245"/>
    </source>
</evidence>
<reference evidence="12" key="1">
    <citation type="submission" date="2021-04" db="EMBL/GenBank/DDBJ databases">
        <authorList>
            <person name="Chebbi M.A.C M."/>
        </authorList>
    </citation>
    <scope>NUCLEOTIDE SEQUENCE</scope>
</reference>
<comment type="cofactor">
    <cofactor evidence="1">
        <name>Zn(2+)</name>
        <dbReference type="ChEBI" id="CHEBI:29105"/>
    </cofactor>
</comment>
<gene>
    <name evidence="12" type="ORF">HICCMSTLAB_LOCUS7331</name>
</gene>